<feature type="compositionally biased region" description="Polar residues" evidence="1">
    <location>
        <begin position="39"/>
        <end position="53"/>
    </location>
</feature>
<keyword evidence="3" id="KW-1185">Reference proteome</keyword>
<evidence type="ECO:0000256" key="1">
    <source>
        <dbReference type="SAM" id="MobiDB-lite"/>
    </source>
</evidence>
<dbReference type="AlphaFoldDB" id="A0A8X7X7B8"/>
<name>A0A8X7X7B8_POLSE</name>
<reference evidence="2 3" key="1">
    <citation type="journal article" date="2021" name="Cell">
        <title>Tracing the genetic footprints of vertebrate landing in non-teleost ray-finned fishes.</title>
        <authorList>
            <person name="Bi X."/>
            <person name="Wang K."/>
            <person name="Yang L."/>
            <person name="Pan H."/>
            <person name="Jiang H."/>
            <person name="Wei Q."/>
            <person name="Fang M."/>
            <person name="Yu H."/>
            <person name="Zhu C."/>
            <person name="Cai Y."/>
            <person name="He Y."/>
            <person name="Gan X."/>
            <person name="Zeng H."/>
            <person name="Yu D."/>
            <person name="Zhu Y."/>
            <person name="Jiang H."/>
            <person name="Qiu Q."/>
            <person name="Yang H."/>
            <person name="Zhang Y.E."/>
            <person name="Wang W."/>
            <person name="Zhu M."/>
            <person name="He S."/>
            <person name="Zhang G."/>
        </authorList>
    </citation>
    <scope>NUCLEOTIDE SEQUENCE [LARGE SCALE GENOMIC DNA]</scope>
    <source>
        <strain evidence="2">Bchr_013</strain>
    </source>
</reference>
<accession>A0A8X7X7B8</accession>
<organism evidence="2 3">
    <name type="scientific">Polypterus senegalus</name>
    <name type="common">Senegal bichir</name>
    <dbReference type="NCBI Taxonomy" id="55291"/>
    <lineage>
        <taxon>Eukaryota</taxon>
        <taxon>Metazoa</taxon>
        <taxon>Chordata</taxon>
        <taxon>Craniata</taxon>
        <taxon>Vertebrata</taxon>
        <taxon>Euteleostomi</taxon>
        <taxon>Actinopterygii</taxon>
        <taxon>Polypteriformes</taxon>
        <taxon>Polypteridae</taxon>
        <taxon>Polypterus</taxon>
    </lineage>
</organism>
<sequence>MYVLFFSLVENGQLPDPAEWAVLDVVNYFKAVGFEEQANAFQDQPNNNETQNDPPHDQLTCANHTVSKNKDESLGKVDLSGHQNIGAVFLDKTEEATVLEMSAAAE</sequence>
<proteinExistence type="predicted"/>
<feature type="non-terminal residue" evidence="2">
    <location>
        <position position="1"/>
    </location>
</feature>
<dbReference type="Proteomes" id="UP000886611">
    <property type="component" value="Unassembled WGS sequence"/>
</dbReference>
<protein>
    <submittedName>
        <fullName evidence="2">SAM13 protein</fullName>
    </submittedName>
</protein>
<comment type="caution">
    <text evidence="2">The sequence shown here is derived from an EMBL/GenBank/DDBJ whole genome shotgun (WGS) entry which is preliminary data.</text>
</comment>
<evidence type="ECO:0000313" key="3">
    <source>
        <dbReference type="Proteomes" id="UP000886611"/>
    </source>
</evidence>
<dbReference type="EMBL" id="JAATIS010004524">
    <property type="protein sequence ID" value="KAG2461312.1"/>
    <property type="molecule type" value="Genomic_DNA"/>
</dbReference>
<feature type="region of interest" description="Disordered" evidence="1">
    <location>
        <begin position="39"/>
        <end position="67"/>
    </location>
</feature>
<evidence type="ECO:0000313" key="2">
    <source>
        <dbReference type="EMBL" id="KAG2461312.1"/>
    </source>
</evidence>
<gene>
    <name evidence="2" type="primary">Samd13</name>
    <name evidence="2" type="ORF">GTO96_0008506</name>
</gene>
<feature type="non-terminal residue" evidence="2">
    <location>
        <position position="106"/>
    </location>
</feature>